<dbReference type="EMBL" id="FMJD01000005">
    <property type="protein sequence ID" value="SCM75331.1"/>
    <property type="molecule type" value="Genomic_DNA"/>
</dbReference>
<dbReference type="AlphaFoldDB" id="A0A212LCQ7"/>
<name>A0A212LCQ7_9HYPH</name>
<proteinExistence type="predicted"/>
<reference evidence="1" key="1">
    <citation type="submission" date="2016-08" db="EMBL/GenBank/DDBJ databases">
        <authorList>
            <person name="Seilhamer J.J."/>
        </authorList>
    </citation>
    <scope>NUCLEOTIDE SEQUENCE</scope>
    <source>
        <strain evidence="1">86</strain>
    </source>
</reference>
<protein>
    <submittedName>
        <fullName evidence="1">Uncharacterized protein</fullName>
    </submittedName>
</protein>
<accession>A0A212LCQ7</accession>
<sequence length="221" mass="24888">MFNFLVASNIGGRGIAEHTIDNGYCFGRAFTVVAIVQNAGSQDRIEYYDISRPNNIRMLDDIQGEIGFHGIKFQPSMGNHDVVGSVIDVSDNGDCRDPVLFCKKAVQDHRDEIAATGIMFRQDESFEELDRAASYNLGVTVTAREQGLLCLLILLRSALRFAHRDNPSKTNNLPKSRWSGIRDHSIRWPDQRICHSDQCNPADHRRFFAKAARHQILVESA</sequence>
<organism evidence="1">
    <name type="scientific">uncultured Pleomorphomonas sp</name>
    <dbReference type="NCBI Taxonomy" id="442121"/>
    <lineage>
        <taxon>Bacteria</taxon>
        <taxon>Pseudomonadati</taxon>
        <taxon>Pseudomonadota</taxon>
        <taxon>Alphaproteobacteria</taxon>
        <taxon>Hyphomicrobiales</taxon>
        <taxon>Pleomorphomonadaceae</taxon>
        <taxon>Pleomorphomonas</taxon>
        <taxon>environmental samples</taxon>
    </lineage>
</organism>
<gene>
    <name evidence="1" type="ORF">KL86PLE_130732</name>
</gene>
<evidence type="ECO:0000313" key="1">
    <source>
        <dbReference type="EMBL" id="SCM75331.1"/>
    </source>
</evidence>